<dbReference type="Pfam" id="PF04192">
    <property type="entry name" value="Utp21"/>
    <property type="match status" value="1"/>
</dbReference>
<proteinExistence type="predicted"/>
<name>L0AZP4_THEEQ</name>
<feature type="domain" description="WDR36/Utp21 C-terminal" evidence="2">
    <location>
        <begin position="714"/>
        <end position="917"/>
    </location>
</feature>
<organism evidence="4 5">
    <name type="scientific">Theileria equi strain WA</name>
    <dbReference type="NCBI Taxonomy" id="1537102"/>
    <lineage>
        <taxon>Eukaryota</taxon>
        <taxon>Sar</taxon>
        <taxon>Alveolata</taxon>
        <taxon>Apicomplexa</taxon>
        <taxon>Aconoidasida</taxon>
        <taxon>Piroplasmida</taxon>
        <taxon>Theileriidae</taxon>
        <taxon>Theileria</taxon>
    </lineage>
</organism>
<dbReference type="SUPFAM" id="SSF50998">
    <property type="entry name" value="Quinoprotein alcohol dehydrogenase-like"/>
    <property type="match status" value="1"/>
</dbReference>
<evidence type="ECO:0000259" key="3">
    <source>
        <dbReference type="Pfam" id="PF25171"/>
    </source>
</evidence>
<sequence length="923" mass="102717">MWRNDALNSTRRSIFRPIGQVGSICDGESLILSFLGDVPFIIASNLRNFLVYEATSLRVVFISLPLKHRIKHISAKFEDTCLVLSDGSLHSFQRYDNRPIHTEHKSEILGIFHLEDTLVSYSVNEVITYSKEATNDDNRSVKWVVNKVVEFDDSVVITHAIPLGGFKDKILLGSSSGEMHLLNVKSGKKICTFSPKANVDSSNDAKGISVIVQSTSETPNIVAVGYKSGYVSIVDINHDKSLGGFKLSKDNGIACSMAFAHAPESNTADKSEGKPILVIGTSTGNIVVFDLSKFSIFSIIGSAHCTPVKFLLFIETSKRIVSSGHDNSIIIWAMDSDKSILRELKSRRGFIGKIDLIIPYDDTELDMLVCSHFNGVGYMGKASTIQQHQSTNFSSKAAKTRPKEITAISASYQRHYDWPNIVTCHANTHQALVWSGYGKVLSEGVLRVQNIKAVATAVCVTKCGNYVIVGYENGEMHSFILQSCNYDRELVYKDSDGVIKKAHSSKVIRISLTGGTRINSVCDSKDDRTIRTWDIISMGLEAQYNPDLPSGCNIYSAQSGSVLLSLACSDGLIYICDVVGKQIVRTLSYGNVKSMSFHPNGTWFIASSADSTMVIYDILAACYVDYIKFSGTILDINVDSSGSFLYVSNEEHPGVILQYSNKYAFELFPKAILYKDVPKIPFDIDNFITEAVMESESVEDAEVQVHYKSKMEPLEPGLMTLSGMSSSKAQTILFLDEIKDKSKPIEQEKVNDDLPFFIPTTYKDGQLVFLEPEENQSKYQAQAKPKESLLKSTKIKGDLEKVLSSKNPTKYQDAMQYLLAQTPSGVHLSLALLGDDDKEQTLIEMLKFFEHHASNRAYSDAVQVFLNIFLKFHGEELTKIKNPELIKTLQGLGSRLRRDSEDIQTKFDKITCFIKFFTHLQME</sequence>
<dbReference type="OrthoDB" id="10250769at2759"/>
<dbReference type="Proteomes" id="UP000031512">
    <property type="component" value="Chromosome 1"/>
</dbReference>
<dbReference type="VEuPathDB" id="PiroplasmaDB:BEWA_032120"/>
<dbReference type="Gene3D" id="2.130.10.10">
    <property type="entry name" value="YVTN repeat-like/Quinoprotein amine dehydrogenase"/>
    <property type="match status" value="2"/>
</dbReference>
<dbReference type="GeneID" id="15806968"/>
<dbReference type="AlphaFoldDB" id="L0AZP4"/>
<dbReference type="EMBL" id="CP001669">
    <property type="protein sequence ID" value="AFZ80359.1"/>
    <property type="molecule type" value="Genomic_DNA"/>
</dbReference>
<dbReference type="Pfam" id="PF25171">
    <property type="entry name" value="Beta-prop_WDR36-Utp21_1st"/>
    <property type="match status" value="1"/>
</dbReference>
<dbReference type="eggNOG" id="KOG1539">
    <property type="taxonomic scope" value="Eukaryota"/>
</dbReference>
<protein>
    <submittedName>
        <fullName evidence="4">Uncharacterized protein</fullName>
    </submittedName>
</protein>
<feature type="domain" description="WDR36/Utp21 N-terminal" evidence="3">
    <location>
        <begin position="44"/>
        <end position="335"/>
    </location>
</feature>
<reference evidence="4 5" key="1">
    <citation type="journal article" date="2012" name="BMC Genomics">
        <title>Comparative genomic analysis and phylogenetic position of Theileria equi.</title>
        <authorList>
            <person name="Kappmeyer L.S."/>
            <person name="Thiagarajan M."/>
            <person name="Herndon D.R."/>
            <person name="Ramsay J.D."/>
            <person name="Caler E."/>
            <person name="Djikeng A."/>
            <person name="Gillespie J.J."/>
            <person name="Lau A.O."/>
            <person name="Roalson E.H."/>
            <person name="Silva J.C."/>
            <person name="Silva M.G."/>
            <person name="Suarez C.E."/>
            <person name="Ueti M.W."/>
            <person name="Nene V.M."/>
            <person name="Mealey R.H."/>
            <person name="Knowles D.P."/>
            <person name="Brayton K.A."/>
        </authorList>
    </citation>
    <scope>NUCLEOTIDE SEQUENCE [LARGE SCALE GENOMIC DNA]</scope>
    <source>
        <strain evidence="4 5">WA</strain>
    </source>
</reference>
<dbReference type="InterPro" id="IPR011047">
    <property type="entry name" value="Quinoprotein_ADH-like_sf"/>
</dbReference>
<evidence type="ECO:0000259" key="2">
    <source>
        <dbReference type="Pfam" id="PF04192"/>
    </source>
</evidence>
<dbReference type="PROSITE" id="PS50082">
    <property type="entry name" value="WD_REPEATS_2"/>
    <property type="match status" value="1"/>
</dbReference>
<dbReference type="InterPro" id="IPR007319">
    <property type="entry name" value="WDR36/Utp21_C"/>
</dbReference>
<dbReference type="InterPro" id="IPR015943">
    <property type="entry name" value="WD40/YVTN_repeat-like_dom_sf"/>
</dbReference>
<dbReference type="SMART" id="SM00320">
    <property type="entry name" value="WD40"/>
    <property type="match status" value="3"/>
</dbReference>
<dbReference type="InterPro" id="IPR059157">
    <property type="entry name" value="WDR36-Utp21_N"/>
</dbReference>
<dbReference type="GO" id="GO:0006364">
    <property type="term" value="P:rRNA processing"/>
    <property type="evidence" value="ECO:0007669"/>
    <property type="project" value="InterPro"/>
</dbReference>
<dbReference type="KEGG" id="beq:BEWA_032120"/>
<dbReference type="STRING" id="1537102.L0AZP4"/>
<dbReference type="GO" id="GO:0034388">
    <property type="term" value="C:Pwp2p-containing subcomplex of 90S preribosome"/>
    <property type="evidence" value="ECO:0007669"/>
    <property type="project" value="TreeGrafter"/>
</dbReference>
<dbReference type="GO" id="GO:0032040">
    <property type="term" value="C:small-subunit processome"/>
    <property type="evidence" value="ECO:0007669"/>
    <property type="project" value="InterPro"/>
</dbReference>
<gene>
    <name evidence="4" type="ORF">BEWA_032120</name>
</gene>
<keyword evidence="5" id="KW-1185">Reference proteome</keyword>
<accession>L0AZP4</accession>
<keyword evidence="1" id="KW-0853">WD repeat</keyword>
<dbReference type="PANTHER" id="PTHR22840:SF12">
    <property type="entry name" value="WD REPEAT-CONTAINING PROTEIN 36"/>
    <property type="match status" value="1"/>
</dbReference>
<dbReference type="Pfam" id="PF25168">
    <property type="entry name" value="Beta-prop_WDR36-Utp21_2nd"/>
    <property type="match status" value="1"/>
</dbReference>
<evidence type="ECO:0000313" key="4">
    <source>
        <dbReference type="EMBL" id="AFZ80359.1"/>
    </source>
</evidence>
<evidence type="ECO:0000313" key="5">
    <source>
        <dbReference type="Proteomes" id="UP000031512"/>
    </source>
</evidence>
<feature type="repeat" description="WD" evidence="1">
    <location>
        <begin position="301"/>
        <end position="342"/>
    </location>
</feature>
<dbReference type="PANTHER" id="PTHR22840">
    <property type="entry name" value="WD REPEAT-CONTAINING PROTEIN 36"/>
    <property type="match status" value="1"/>
</dbReference>
<evidence type="ECO:0000256" key="1">
    <source>
        <dbReference type="PROSITE-ProRule" id="PRU00221"/>
    </source>
</evidence>
<dbReference type="RefSeq" id="XP_004830025.1">
    <property type="nucleotide sequence ID" value="XM_004829968.1"/>
</dbReference>
<dbReference type="InterPro" id="IPR001680">
    <property type="entry name" value="WD40_rpt"/>
</dbReference>